<keyword evidence="3" id="KW-1185">Reference proteome</keyword>
<dbReference type="Pfam" id="PF12571">
    <property type="entry name" value="Phage_tail_fib"/>
    <property type="match status" value="1"/>
</dbReference>
<accession>A0A975HKE5</accession>
<dbReference type="AlphaFoldDB" id="A0A975HKE5"/>
<name>A0A975HKE5_9GAMM</name>
<evidence type="ECO:0000313" key="2">
    <source>
        <dbReference type="EMBL" id="QTH70946.1"/>
    </source>
</evidence>
<sequence length="185" mass="20279">MTSQLTYLPVVWTQQGLNKLVSQASQGIAMPITHVSAGDASYTPQDNQTALRQEKQKVPVSQAEALGDGQLRFSALFDGPDSYAVREVGLWADDTLVAIYSMPELQINFKAANAAWIEVFTLNVAALPSQQITFTTGMNNANVFFAKEMALMTEAQMIQGKALIEQAQTTMQLSRRLAYASISRK</sequence>
<protein>
    <submittedName>
        <fullName evidence="2">Phage tail protein</fullName>
    </submittedName>
</protein>
<evidence type="ECO:0000313" key="3">
    <source>
        <dbReference type="Proteomes" id="UP000664904"/>
    </source>
</evidence>
<dbReference type="EMBL" id="CP072133">
    <property type="protein sequence ID" value="QTH70946.1"/>
    <property type="molecule type" value="Genomic_DNA"/>
</dbReference>
<dbReference type="RefSeq" id="WP_208842588.1">
    <property type="nucleotide sequence ID" value="NZ_CP072133.1"/>
</dbReference>
<evidence type="ECO:0000259" key="1">
    <source>
        <dbReference type="Pfam" id="PF12571"/>
    </source>
</evidence>
<dbReference type="Proteomes" id="UP000664904">
    <property type="component" value="Chromosome"/>
</dbReference>
<dbReference type="KEGG" id="pxi:J5O05_13840"/>
<reference evidence="2" key="1">
    <citation type="submission" date="2021-03" db="EMBL/GenBank/DDBJ databases">
        <title>Complete Genome of Pseudoalteromonas xiamenensis STKMTI.2, a new potential marine bacterium producing anti-Vibrio compounds.</title>
        <authorList>
            <person name="Handayani D.P."/>
            <person name="Isnansetyo A."/>
            <person name="Istiqomah I."/>
            <person name="Jumina J."/>
        </authorList>
    </citation>
    <scope>NUCLEOTIDE SEQUENCE</scope>
    <source>
        <strain evidence="2">STKMTI.2</strain>
    </source>
</reference>
<organism evidence="2 3">
    <name type="scientific">Pseudoalteromonas xiamenensis</name>
    <dbReference type="NCBI Taxonomy" id="882626"/>
    <lineage>
        <taxon>Bacteria</taxon>
        <taxon>Pseudomonadati</taxon>
        <taxon>Pseudomonadota</taxon>
        <taxon>Gammaproteobacteria</taxon>
        <taxon>Alteromonadales</taxon>
        <taxon>Pseudoalteromonadaceae</taxon>
        <taxon>Pseudoalteromonas</taxon>
    </lineage>
</organism>
<proteinExistence type="predicted"/>
<dbReference type="InterPro" id="IPR022225">
    <property type="entry name" value="Phage_tail_fibre_N"/>
</dbReference>
<feature type="domain" description="Phage tail fibre protein N-terminal" evidence="1">
    <location>
        <begin position="10"/>
        <end position="106"/>
    </location>
</feature>
<gene>
    <name evidence="2" type="ORF">J5O05_13840</name>
</gene>